<reference evidence="1 2" key="1">
    <citation type="submission" date="2016-10" db="EMBL/GenBank/DDBJ databases">
        <authorList>
            <person name="de Groot N.N."/>
        </authorList>
    </citation>
    <scope>NUCLEOTIDE SEQUENCE [LARGE SCALE GENOMIC DNA]</scope>
    <source>
        <strain evidence="1 2">Nl13</strain>
    </source>
</reference>
<sequence>MMLLAEPAGRLLERAGDCTPRGMTVLDRTRLIGQLLSSISDSSHSMKAKATTRRLEVPCMFQVAENSKNISLAILPQLVM</sequence>
<protein>
    <submittedName>
        <fullName evidence="1">Uncharacterized protein</fullName>
    </submittedName>
</protein>
<dbReference type="AntiFam" id="ANF00046">
    <property type="entry name" value="Overlaps RNaseP, same strand"/>
</dbReference>
<dbReference type="EMBL" id="FNVK01000010">
    <property type="protein sequence ID" value="SEF81782.1"/>
    <property type="molecule type" value="Genomic_DNA"/>
</dbReference>
<organism evidence="1 2">
    <name type="scientific">Nitrosospira multiformis (strain ATCC 25196 / NCIMB 11849 / C 71)</name>
    <dbReference type="NCBI Taxonomy" id="323848"/>
    <lineage>
        <taxon>Bacteria</taxon>
        <taxon>Pseudomonadati</taxon>
        <taxon>Pseudomonadota</taxon>
        <taxon>Betaproteobacteria</taxon>
        <taxon>Nitrosomonadales</taxon>
        <taxon>Nitrosomonadaceae</taxon>
        <taxon>Nitrosospira</taxon>
    </lineage>
</organism>
<name>A0A1H5V2W3_NITMU</name>
<accession>A0A1H5V2W3</accession>
<proteinExistence type="predicted"/>
<evidence type="ECO:0000313" key="1">
    <source>
        <dbReference type="EMBL" id="SEF81782.1"/>
    </source>
</evidence>
<gene>
    <name evidence="1" type="ORF">SAMN05216403_11065</name>
</gene>
<dbReference type="Proteomes" id="UP000236751">
    <property type="component" value="Unassembled WGS sequence"/>
</dbReference>
<dbReference type="AlphaFoldDB" id="A0A1H5V2W3"/>
<evidence type="ECO:0000313" key="2">
    <source>
        <dbReference type="Proteomes" id="UP000236751"/>
    </source>
</evidence>